<evidence type="ECO:0000313" key="5">
    <source>
        <dbReference type="EMBL" id="ADZ10314.1"/>
    </source>
</evidence>
<organism evidence="5 6">
    <name type="scientific">Methanobacterium lacus (strain AL-21)</name>
    <dbReference type="NCBI Taxonomy" id="877455"/>
    <lineage>
        <taxon>Archaea</taxon>
        <taxon>Methanobacteriati</taxon>
        <taxon>Methanobacteriota</taxon>
        <taxon>Methanomada group</taxon>
        <taxon>Methanobacteria</taxon>
        <taxon>Methanobacteriales</taxon>
        <taxon>Methanobacteriaceae</taxon>
        <taxon>Methanobacterium</taxon>
    </lineage>
</organism>
<accession>F0TBX2</accession>
<dbReference type="PANTHER" id="PTHR42756:SF1">
    <property type="entry name" value="TRANSCRIPTIONAL REPRESSOR OF EMRAB OPERON"/>
    <property type="match status" value="1"/>
</dbReference>
<dbReference type="STRING" id="877455.Metbo_2095"/>
<gene>
    <name evidence="5" type="ordered locus">Metbo_2095</name>
</gene>
<reference evidence="6" key="1">
    <citation type="submission" date="2011-02" db="EMBL/GenBank/DDBJ databases">
        <title>Complete sequence of Methanobacterium sp. AL-21.</title>
        <authorList>
            <consortium name="US DOE Joint Genome Institute"/>
            <person name="Lucas S."/>
            <person name="Copeland A."/>
            <person name="Lapidus A."/>
            <person name="Cheng J.-F."/>
            <person name="Goodwin L."/>
            <person name="Pitluck S."/>
            <person name="Chertkov O."/>
            <person name="Detter J.C."/>
            <person name="Han C."/>
            <person name="Tapia R."/>
            <person name="Land M."/>
            <person name="Hauser L."/>
            <person name="Kyrpides N."/>
            <person name="Ivanova N."/>
            <person name="Mikhailova N."/>
            <person name="Pagani I."/>
            <person name="Cadillo-Quiroz H."/>
            <person name="Imachi H."/>
            <person name="Zinder S."/>
            <person name="Liu W."/>
            <person name="Woyke T."/>
        </authorList>
    </citation>
    <scope>NUCLEOTIDE SEQUENCE [LARGE SCALE GENOMIC DNA]</scope>
    <source>
        <strain evidence="6">AL-21</strain>
    </source>
</reference>
<dbReference type="Pfam" id="PF01047">
    <property type="entry name" value="MarR"/>
    <property type="match status" value="1"/>
</dbReference>
<dbReference type="GO" id="GO:0003700">
    <property type="term" value="F:DNA-binding transcription factor activity"/>
    <property type="evidence" value="ECO:0007669"/>
    <property type="project" value="InterPro"/>
</dbReference>
<dbReference type="SMART" id="SM00347">
    <property type="entry name" value="HTH_MARR"/>
    <property type="match status" value="1"/>
</dbReference>
<evidence type="ECO:0000256" key="3">
    <source>
        <dbReference type="ARBA" id="ARBA00023163"/>
    </source>
</evidence>
<dbReference type="SUPFAM" id="SSF46785">
    <property type="entry name" value="Winged helix' DNA-binding domain"/>
    <property type="match status" value="1"/>
</dbReference>
<dbReference type="PANTHER" id="PTHR42756">
    <property type="entry name" value="TRANSCRIPTIONAL REGULATOR, MARR"/>
    <property type="match status" value="1"/>
</dbReference>
<dbReference type="KEGG" id="mel:Metbo_2095"/>
<dbReference type="EMBL" id="CP002551">
    <property type="protein sequence ID" value="ADZ10314.1"/>
    <property type="molecule type" value="Genomic_DNA"/>
</dbReference>
<dbReference type="InterPro" id="IPR000835">
    <property type="entry name" value="HTH_MarR-typ"/>
</dbReference>
<dbReference type="PROSITE" id="PS50995">
    <property type="entry name" value="HTH_MARR_2"/>
    <property type="match status" value="1"/>
</dbReference>
<keyword evidence="2" id="KW-0238">DNA-binding</keyword>
<keyword evidence="1" id="KW-0805">Transcription regulation</keyword>
<keyword evidence="6" id="KW-1185">Reference proteome</keyword>
<dbReference type="AlphaFoldDB" id="F0TBX2"/>
<name>F0TBX2_METLA</name>
<sequence>MNYYECYHGDKMKQQEMDRLVDSLLIYMPMFYKKLTTAKETDITKSSYKKRTADQYQILGLLEHYNHLPISEIGKRLLLSRPNMTAHLDKLVSEGMVERIPDETDRRVINIGITQNGLDYIKVSRTWVKNNIKETLNVLNNEELVELEHCIETIKSKILMIEGCHHGTIKK</sequence>
<dbReference type="Proteomes" id="UP000007490">
    <property type="component" value="Chromosome"/>
</dbReference>
<dbReference type="InterPro" id="IPR036388">
    <property type="entry name" value="WH-like_DNA-bd_sf"/>
</dbReference>
<protein>
    <submittedName>
        <fullName evidence="5">Regulatory protein MarR</fullName>
    </submittedName>
</protein>
<dbReference type="InterPro" id="IPR036390">
    <property type="entry name" value="WH_DNA-bd_sf"/>
</dbReference>
<reference evidence="5 6" key="2">
    <citation type="journal article" date="2014" name="Int. J. Syst. Evol. Microbiol.">
        <title>Methanobacterium paludis sp. nov. and a novel strain of Methanobacterium lacus isolated from northern peatlands.</title>
        <authorList>
            <person name="Cadillo-Quiroz H."/>
            <person name="Brauer S.L."/>
            <person name="Goodson N."/>
            <person name="Yavitt J.B."/>
            <person name="Zinder S.H."/>
        </authorList>
    </citation>
    <scope>NUCLEOTIDE SEQUENCE [LARGE SCALE GENOMIC DNA]</scope>
    <source>
        <strain evidence="5 6">AL-21</strain>
    </source>
</reference>
<dbReference type="Gene3D" id="1.10.10.10">
    <property type="entry name" value="Winged helix-like DNA-binding domain superfamily/Winged helix DNA-binding domain"/>
    <property type="match status" value="1"/>
</dbReference>
<evidence type="ECO:0000313" key="6">
    <source>
        <dbReference type="Proteomes" id="UP000007490"/>
    </source>
</evidence>
<dbReference type="PRINTS" id="PR00598">
    <property type="entry name" value="HTHMARR"/>
</dbReference>
<dbReference type="HOGENOM" id="CLU_083287_27_4_2"/>
<evidence type="ECO:0000259" key="4">
    <source>
        <dbReference type="PROSITE" id="PS50995"/>
    </source>
</evidence>
<feature type="domain" description="HTH marR-type" evidence="4">
    <location>
        <begin position="21"/>
        <end position="156"/>
    </location>
</feature>
<dbReference type="eggNOG" id="arCOG03182">
    <property type="taxonomic scope" value="Archaea"/>
</dbReference>
<evidence type="ECO:0000256" key="1">
    <source>
        <dbReference type="ARBA" id="ARBA00023015"/>
    </source>
</evidence>
<proteinExistence type="predicted"/>
<evidence type="ECO:0000256" key="2">
    <source>
        <dbReference type="ARBA" id="ARBA00023125"/>
    </source>
</evidence>
<keyword evidence="3" id="KW-0804">Transcription</keyword>
<dbReference type="GO" id="GO:0003677">
    <property type="term" value="F:DNA binding"/>
    <property type="evidence" value="ECO:0007669"/>
    <property type="project" value="UniProtKB-KW"/>
</dbReference>